<organism evidence="1 2">
    <name type="scientific">Devosia rhizoryzae</name>
    <dbReference type="NCBI Taxonomy" id="2774137"/>
    <lineage>
        <taxon>Bacteria</taxon>
        <taxon>Pseudomonadati</taxon>
        <taxon>Pseudomonadota</taxon>
        <taxon>Alphaproteobacteria</taxon>
        <taxon>Hyphomicrobiales</taxon>
        <taxon>Devosiaceae</taxon>
        <taxon>Devosia</taxon>
    </lineage>
</organism>
<dbReference type="RefSeq" id="WP_201630907.1">
    <property type="nucleotide sequence ID" value="NZ_CP068046.1"/>
</dbReference>
<dbReference type="PANTHER" id="PTHR30348">
    <property type="entry name" value="UNCHARACTERIZED PROTEIN YECE"/>
    <property type="match status" value="1"/>
</dbReference>
<gene>
    <name evidence="1" type="ORF">JI748_11935</name>
</gene>
<dbReference type="PANTHER" id="PTHR30348:SF14">
    <property type="entry name" value="BLR8050 PROTEIN"/>
    <property type="match status" value="1"/>
</dbReference>
<protein>
    <submittedName>
        <fullName evidence="1">DUF72 domain-containing protein</fullName>
    </submittedName>
</protein>
<accession>A0ABX7C2Q1</accession>
<reference evidence="1 2" key="1">
    <citation type="submission" date="2021-01" db="EMBL/GenBank/DDBJ databases">
        <title>Genome seq and assembly of Devosia sp. LEGU1.</title>
        <authorList>
            <person name="Chhetri G."/>
        </authorList>
    </citation>
    <scope>NUCLEOTIDE SEQUENCE [LARGE SCALE GENOMIC DNA]</scope>
    <source>
        <strain evidence="1 2">LEGU1</strain>
    </source>
</reference>
<sequence>MITNLIGTAGWSVERALPSFAQEGSALERYASVLSVVEVNSSFYRQHRRSTWQRWHDTVPEGFRFSVKLIRTVTHEKALVGAEDDIALFFEDVAPLGEKLGAVLVQLPPKLEFDPLVARPFLEAVRRQTSVPVYLEPRHVSWVGAEVDALLADVGVGRVLADPQKEELAAAAKHARYLRLHGSPKIYYSAYSDEALRHYAGLITAAPEPVWCIFDNTASGAALRDAVRLREMVGAPR</sequence>
<dbReference type="Gene3D" id="3.20.20.410">
    <property type="entry name" value="Protein of unknown function UPF0759"/>
    <property type="match status" value="1"/>
</dbReference>
<evidence type="ECO:0000313" key="1">
    <source>
        <dbReference type="EMBL" id="QQR38483.1"/>
    </source>
</evidence>
<dbReference type="EMBL" id="CP068046">
    <property type="protein sequence ID" value="QQR38483.1"/>
    <property type="molecule type" value="Genomic_DNA"/>
</dbReference>
<proteinExistence type="predicted"/>
<dbReference type="InterPro" id="IPR002763">
    <property type="entry name" value="DUF72"/>
</dbReference>
<dbReference type="InterPro" id="IPR036520">
    <property type="entry name" value="UPF0759_sf"/>
</dbReference>
<dbReference type="SUPFAM" id="SSF117396">
    <property type="entry name" value="TM1631-like"/>
    <property type="match status" value="1"/>
</dbReference>
<keyword evidence="2" id="KW-1185">Reference proteome</keyword>
<dbReference type="Proteomes" id="UP000595857">
    <property type="component" value="Chromosome"/>
</dbReference>
<name>A0ABX7C2Q1_9HYPH</name>
<dbReference type="Pfam" id="PF01904">
    <property type="entry name" value="DUF72"/>
    <property type="match status" value="1"/>
</dbReference>
<evidence type="ECO:0000313" key="2">
    <source>
        <dbReference type="Proteomes" id="UP000595857"/>
    </source>
</evidence>